<evidence type="ECO:0000256" key="3">
    <source>
        <dbReference type="ARBA" id="ARBA00022516"/>
    </source>
</evidence>
<dbReference type="GO" id="GO:0042761">
    <property type="term" value="P:very long-chain fatty acid biosynthetic process"/>
    <property type="evidence" value="ECO:0007669"/>
    <property type="project" value="TreeGrafter"/>
</dbReference>
<name>A0A0F4YZG9_RASE3</name>
<dbReference type="PANTHER" id="PTHR11157">
    <property type="entry name" value="FATTY ACID ACYL TRANSFERASE-RELATED"/>
    <property type="match status" value="1"/>
</dbReference>
<dbReference type="OrthoDB" id="434092at2759"/>
<evidence type="ECO:0000313" key="15">
    <source>
        <dbReference type="Proteomes" id="UP000053958"/>
    </source>
</evidence>
<evidence type="ECO:0000313" key="14">
    <source>
        <dbReference type="EMBL" id="KKA23624.1"/>
    </source>
</evidence>
<comment type="subcellular location">
    <subcellularLocation>
        <location evidence="1">Membrane</location>
        <topology evidence="1">Multi-pass membrane protein</topology>
    </subcellularLocation>
</comment>
<feature type="region of interest" description="Disordered" evidence="13">
    <location>
        <begin position="369"/>
        <end position="388"/>
    </location>
</feature>
<feature type="transmembrane region" description="Helical" evidence="12">
    <location>
        <begin position="298"/>
        <end position="321"/>
    </location>
</feature>
<gene>
    <name evidence="14" type="ORF">T310_2341</name>
</gene>
<reference evidence="14 15" key="1">
    <citation type="submission" date="2015-04" db="EMBL/GenBank/DDBJ databases">
        <authorList>
            <person name="Heijne W.H."/>
            <person name="Fedorova N.D."/>
            <person name="Nierman W.C."/>
            <person name="Vollebregt A.W."/>
            <person name="Zhao Z."/>
            <person name="Wu L."/>
            <person name="Kumar M."/>
            <person name="Stam H."/>
            <person name="van den Berg M.A."/>
            <person name="Pel H.J."/>
        </authorList>
    </citation>
    <scope>NUCLEOTIDE SEQUENCE [LARGE SCALE GENOMIC DNA]</scope>
    <source>
        <strain evidence="14 15">CBS 393.64</strain>
    </source>
</reference>
<keyword evidence="5 12" id="KW-0812">Transmembrane</keyword>
<evidence type="ECO:0000256" key="11">
    <source>
        <dbReference type="ARBA" id="ARBA00047375"/>
    </source>
</evidence>
<dbReference type="Pfam" id="PF01151">
    <property type="entry name" value="ELO"/>
    <property type="match status" value="2"/>
</dbReference>
<keyword evidence="7 12" id="KW-1133">Transmembrane helix</keyword>
<keyword evidence="9 12" id="KW-0472">Membrane</keyword>
<comment type="similarity">
    <text evidence="2 12">Belongs to the ELO family.</text>
</comment>
<dbReference type="InterPro" id="IPR002076">
    <property type="entry name" value="ELO_fam"/>
</dbReference>
<dbReference type="EMBL" id="LASV01000093">
    <property type="protein sequence ID" value="KKA23624.1"/>
    <property type="molecule type" value="Genomic_DNA"/>
</dbReference>
<dbReference type="GO" id="GO:0034626">
    <property type="term" value="P:fatty acid elongation, polyunsaturated fatty acid"/>
    <property type="evidence" value="ECO:0007669"/>
    <property type="project" value="TreeGrafter"/>
</dbReference>
<dbReference type="GO" id="GO:0009922">
    <property type="term" value="F:fatty acid elongase activity"/>
    <property type="evidence" value="ECO:0007669"/>
    <property type="project" value="UniProtKB-EC"/>
</dbReference>
<dbReference type="RefSeq" id="XP_013330236.1">
    <property type="nucleotide sequence ID" value="XM_013474782.1"/>
</dbReference>
<evidence type="ECO:0000256" key="4">
    <source>
        <dbReference type="ARBA" id="ARBA00022679"/>
    </source>
</evidence>
<dbReference type="GO" id="GO:0019367">
    <property type="term" value="P:fatty acid elongation, saturated fatty acid"/>
    <property type="evidence" value="ECO:0007669"/>
    <property type="project" value="TreeGrafter"/>
</dbReference>
<dbReference type="Proteomes" id="UP000053958">
    <property type="component" value="Unassembled WGS sequence"/>
</dbReference>
<protein>
    <recommendedName>
        <fullName evidence="12">Elongation of fatty acids protein</fullName>
        <ecNumber evidence="12">2.3.1.-</ecNumber>
    </recommendedName>
</protein>
<keyword evidence="10 12" id="KW-0275">Fatty acid biosynthesis</keyword>
<evidence type="ECO:0000256" key="8">
    <source>
        <dbReference type="ARBA" id="ARBA00023098"/>
    </source>
</evidence>
<evidence type="ECO:0000256" key="5">
    <source>
        <dbReference type="ARBA" id="ARBA00022692"/>
    </source>
</evidence>
<dbReference type="PANTHER" id="PTHR11157:SF134">
    <property type="entry name" value="ELONGATION OF FATTY ACIDS PROTEIN 1-RELATED"/>
    <property type="match status" value="1"/>
</dbReference>
<feature type="transmembrane region" description="Helical" evidence="12">
    <location>
        <begin position="53"/>
        <end position="71"/>
    </location>
</feature>
<proteinExistence type="inferred from homology"/>
<evidence type="ECO:0000256" key="9">
    <source>
        <dbReference type="ARBA" id="ARBA00023136"/>
    </source>
</evidence>
<dbReference type="GO" id="GO:0034625">
    <property type="term" value="P:fatty acid elongation, monounsaturated fatty acid"/>
    <property type="evidence" value="ECO:0007669"/>
    <property type="project" value="TreeGrafter"/>
</dbReference>
<feature type="transmembrane region" description="Helical" evidence="12">
    <location>
        <begin position="83"/>
        <end position="102"/>
    </location>
</feature>
<evidence type="ECO:0000256" key="13">
    <source>
        <dbReference type="SAM" id="MobiDB-lite"/>
    </source>
</evidence>
<comment type="catalytic activity">
    <reaction evidence="12">
        <text>an acyl-CoA + malonyl-CoA + H(+) = a 3-oxoacyl-CoA + CO2 + CoA</text>
        <dbReference type="Rhea" id="RHEA:50252"/>
        <dbReference type="ChEBI" id="CHEBI:15378"/>
        <dbReference type="ChEBI" id="CHEBI:16526"/>
        <dbReference type="ChEBI" id="CHEBI:57287"/>
        <dbReference type="ChEBI" id="CHEBI:57384"/>
        <dbReference type="ChEBI" id="CHEBI:58342"/>
        <dbReference type="ChEBI" id="CHEBI:90726"/>
    </reaction>
    <physiologicalReaction direction="left-to-right" evidence="12">
        <dbReference type="Rhea" id="RHEA:50253"/>
    </physiologicalReaction>
</comment>
<accession>A0A0F4YZG9</accession>
<sequence>MSTNQLDAFPGPALLKISPWALFDRAWTAIVGYPVTQFRFRVGVTPMSTFKETFVMISLYYFTIWAGWELMKKRQPFKLKTLFMLHNFVLTVISGALLALFLEQIIPSLWKHGLYKCICSGPGWTKQLVVLYYVAQLSYEILRTAGHHFPRPEEEAIESVGRLPAASWSTTRLTGLYSLPSHVSSRRYCVPLLHPTHWQDTALMGSHYAELDCARDHVLVLLPECTGDPHLVEGVDHSVADYPVHSRFGYDLQTRQSIKEEKLMRSSCTGFVYFATWDHYADEWGYHSFHIGRCEGELFAAASGCLILTSYLMLFICFYISTYKKPVEKNRKQVAAQSAAKEQGAATATGRAAETLKSARSRFGPASMDMVESSKGQWAASAIQRQHD</sequence>
<evidence type="ECO:0000256" key="12">
    <source>
        <dbReference type="RuleBase" id="RU361115"/>
    </source>
</evidence>
<keyword evidence="15" id="KW-1185">Reference proteome</keyword>
<evidence type="ECO:0000256" key="1">
    <source>
        <dbReference type="ARBA" id="ARBA00004141"/>
    </source>
</evidence>
<evidence type="ECO:0000256" key="7">
    <source>
        <dbReference type="ARBA" id="ARBA00022989"/>
    </source>
</evidence>
<organism evidence="14 15">
    <name type="scientific">Rasamsonia emersonii (strain ATCC 16479 / CBS 393.64 / IMI 116815)</name>
    <dbReference type="NCBI Taxonomy" id="1408163"/>
    <lineage>
        <taxon>Eukaryota</taxon>
        <taxon>Fungi</taxon>
        <taxon>Dikarya</taxon>
        <taxon>Ascomycota</taxon>
        <taxon>Pezizomycotina</taxon>
        <taxon>Eurotiomycetes</taxon>
        <taxon>Eurotiomycetidae</taxon>
        <taxon>Eurotiales</taxon>
        <taxon>Trichocomaceae</taxon>
        <taxon>Rasamsonia</taxon>
    </lineage>
</organism>
<comment type="caution">
    <text evidence="14">The sequence shown here is derived from an EMBL/GenBank/DDBJ whole genome shotgun (WGS) entry which is preliminary data.</text>
</comment>
<dbReference type="GeneID" id="25314692"/>
<dbReference type="GO" id="GO:0005789">
    <property type="term" value="C:endoplasmic reticulum membrane"/>
    <property type="evidence" value="ECO:0007669"/>
    <property type="project" value="TreeGrafter"/>
</dbReference>
<dbReference type="EC" id="2.3.1.-" evidence="12"/>
<comment type="caution">
    <text evidence="12">Lacks conserved residue(s) required for the propagation of feature annotation.</text>
</comment>
<dbReference type="STRING" id="1408163.A0A0F4YZG9"/>
<evidence type="ECO:0000256" key="10">
    <source>
        <dbReference type="ARBA" id="ARBA00023160"/>
    </source>
</evidence>
<keyword evidence="6 12" id="KW-0276">Fatty acid metabolism</keyword>
<evidence type="ECO:0000256" key="6">
    <source>
        <dbReference type="ARBA" id="ARBA00022832"/>
    </source>
</evidence>
<dbReference type="AlphaFoldDB" id="A0A0F4YZG9"/>
<keyword evidence="4 12" id="KW-0808">Transferase</keyword>
<evidence type="ECO:0000256" key="2">
    <source>
        <dbReference type="ARBA" id="ARBA00007263"/>
    </source>
</evidence>
<keyword evidence="8 12" id="KW-0443">Lipid metabolism</keyword>
<keyword evidence="3 12" id="KW-0444">Lipid biosynthesis</keyword>
<dbReference type="GO" id="GO:0030148">
    <property type="term" value="P:sphingolipid biosynthetic process"/>
    <property type="evidence" value="ECO:0007669"/>
    <property type="project" value="TreeGrafter"/>
</dbReference>
<comment type="catalytic activity">
    <reaction evidence="11">
        <text>a very-long-chain acyl-CoA + malonyl-CoA + H(+) = a very-long-chain 3-oxoacyl-CoA + CO2 + CoA</text>
        <dbReference type="Rhea" id="RHEA:32727"/>
        <dbReference type="ChEBI" id="CHEBI:15378"/>
        <dbReference type="ChEBI" id="CHEBI:16526"/>
        <dbReference type="ChEBI" id="CHEBI:57287"/>
        <dbReference type="ChEBI" id="CHEBI:57384"/>
        <dbReference type="ChEBI" id="CHEBI:90725"/>
        <dbReference type="ChEBI" id="CHEBI:90736"/>
        <dbReference type="EC" id="2.3.1.199"/>
    </reaction>
</comment>